<proteinExistence type="predicted"/>
<reference evidence="1" key="1">
    <citation type="submission" date="2013-05" db="EMBL/GenBank/DDBJ databases">
        <title>Draft genome sequences of six wheat associated Fusarium spp. isolates.</title>
        <authorList>
            <person name="Moolhuijzen P.M."/>
            <person name="Manners J.M."/>
            <person name="Wilcox S."/>
            <person name="Bellgard M.I."/>
            <person name="Gardiner D.M."/>
        </authorList>
    </citation>
    <scope>NUCLEOTIDE SEQUENCE</scope>
    <source>
        <strain evidence="1">CS3069</strain>
    </source>
</reference>
<gene>
    <name evidence="1" type="ORF">BN850_0109290</name>
</gene>
<organism evidence="1">
    <name type="scientific">Fusarium clavum</name>
    <dbReference type="NCBI Taxonomy" id="2594811"/>
    <lineage>
        <taxon>Eukaryota</taxon>
        <taxon>Fungi</taxon>
        <taxon>Dikarya</taxon>
        <taxon>Ascomycota</taxon>
        <taxon>Pezizomycotina</taxon>
        <taxon>Sordariomycetes</taxon>
        <taxon>Hypocreomycetidae</taxon>
        <taxon>Hypocreales</taxon>
        <taxon>Nectriaceae</taxon>
        <taxon>Fusarium</taxon>
        <taxon>Fusarium incarnatum-equiseti species complex</taxon>
    </lineage>
</organism>
<name>A0A090MK07_9HYPO</name>
<protein>
    <submittedName>
        <fullName evidence="1">WGS project CBMI000000000 data, contig CS3069_c003699</fullName>
    </submittedName>
</protein>
<dbReference type="EMBL" id="CBMI010003697">
    <property type="protein sequence ID" value="CEG05347.1"/>
    <property type="molecule type" value="Genomic_DNA"/>
</dbReference>
<accession>A0A090MK07</accession>
<evidence type="ECO:0000313" key="1">
    <source>
        <dbReference type="EMBL" id="CEG05347.1"/>
    </source>
</evidence>
<dbReference type="AlphaFoldDB" id="A0A090MK07"/>
<sequence length="108" mass="12413">MNSELRRNICDLELPGTLASGIETSHIETRIPQYLRYACLHWVKHLNKMDGDALAQGVLEDDGVVHIFLQQKLLFWLEVLAFIGEAPSMIPIMIQLENLIEETHNYCH</sequence>
<comment type="caution">
    <text evidence="1">The sequence shown here is derived from an EMBL/GenBank/DDBJ whole genome shotgun (WGS) entry which is preliminary data.</text>
</comment>